<dbReference type="EMBL" id="BAABRN010000057">
    <property type="protein sequence ID" value="GAA5503602.1"/>
    <property type="molecule type" value="Genomic_DNA"/>
</dbReference>
<dbReference type="Gene3D" id="1.10.10.10">
    <property type="entry name" value="Winged helix-like DNA-binding domain superfamily/Winged helix DNA-binding domain"/>
    <property type="match status" value="1"/>
</dbReference>
<name>A0ABP9VIR7_9DEIO</name>
<dbReference type="InterPro" id="IPR051677">
    <property type="entry name" value="AfsR-DnrI-RedD_regulator"/>
</dbReference>
<dbReference type="RefSeq" id="WP_353543574.1">
    <property type="nucleotide sequence ID" value="NZ_BAABRN010000057.1"/>
</dbReference>
<dbReference type="PANTHER" id="PTHR35807:SF1">
    <property type="entry name" value="TRANSCRIPTIONAL REGULATOR REDD"/>
    <property type="match status" value="1"/>
</dbReference>
<dbReference type="SUPFAM" id="SSF48452">
    <property type="entry name" value="TPR-like"/>
    <property type="match status" value="2"/>
</dbReference>
<comment type="caution">
    <text evidence="1">The sequence shown here is derived from an EMBL/GenBank/DDBJ whole genome shotgun (WGS) entry which is preliminary data.</text>
</comment>
<evidence type="ECO:0000313" key="1">
    <source>
        <dbReference type="EMBL" id="GAA5503602.1"/>
    </source>
</evidence>
<proteinExistence type="predicted"/>
<dbReference type="Proteomes" id="UP001458946">
    <property type="component" value="Unassembled WGS sequence"/>
</dbReference>
<organism evidence="1 2">
    <name type="scientific">Deinococcus xinjiangensis</name>
    <dbReference type="NCBI Taxonomy" id="457454"/>
    <lineage>
        <taxon>Bacteria</taxon>
        <taxon>Thermotogati</taxon>
        <taxon>Deinococcota</taxon>
        <taxon>Deinococci</taxon>
        <taxon>Deinococcales</taxon>
        <taxon>Deinococcaceae</taxon>
        <taxon>Deinococcus</taxon>
    </lineage>
</organism>
<dbReference type="InterPro" id="IPR011990">
    <property type="entry name" value="TPR-like_helical_dom_sf"/>
</dbReference>
<keyword evidence="2" id="KW-1185">Reference proteome</keyword>
<gene>
    <name evidence="1" type="ORF">Dxin01_03361</name>
</gene>
<dbReference type="InterPro" id="IPR036388">
    <property type="entry name" value="WH-like_DNA-bd_sf"/>
</dbReference>
<reference evidence="1 2" key="1">
    <citation type="submission" date="2024-02" db="EMBL/GenBank/DDBJ databases">
        <title>Deinococcus xinjiangensis NBRC 107630.</title>
        <authorList>
            <person name="Ichikawa N."/>
            <person name="Katano-Makiyama Y."/>
            <person name="Hidaka K."/>
        </authorList>
    </citation>
    <scope>NUCLEOTIDE SEQUENCE [LARGE SCALE GENOMIC DNA]</scope>
    <source>
        <strain evidence="1 2">NBRC 107630</strain>
    </source>
</reference>
<accession>A0ABP9VIR7</accession>
<evidence type="ECO:0000313" key="2">
    <source>
        <dbReference type="Proteomes" id="UP001458946"/>
    </source>
</evidence>
<protein>
    <submittedName>
        <fullName evidence="1">Uncharacterized protein</fullName>
    </submittedName>
</protein>
<dbReference type="Gene3D" id="1.25.40.10">
    <property type="entry name" value="Tetratricopeptide repeat domain"/>
    <property type="match status" value="2"/>
</dbReference>
<dbReference type="PANTHER" id="PTHR35807">
    <property type="entry name" value="TRANSCRIPTIONAL REGULATOR REDD-RELATED"/>
    <property type="match status" value="1"/>
</dbReference>
<sequence>MKRAPVHPTDPLELAFGQGKYTLVTQQLGALATRSARQEAMLGMARLRLGQFSASEIPLLTAMGRGDLEASVEYGNLLRAVGEHRRAAAHLEALLPSLSGELRFRALRWLGVAKYGLSDPAAMQDIEAARAGYLSLGDTVTTARISHTLAALYFALGEIQKAKKLLDQALPQLQQDQNPRPLLSAYNTLIDLQLEAGFSDEAAETLHLADELAQQLGDETTQLKLEARRVYLMLKTGDYSGFVGHLEALRAKAEDLEDLNIYAFASNQLANHLSRTGQHASALRVMAQLNAKVRERSLETLTVSAMLTLRRGDPANALGELTQVRQRSERMGAYLDATRASLLCAYCAYRMNDHALAMQHLTLALQEMAGWPLGQARGTLGRELKDVEELLAYARMTPELLPVLSAALEESTLLLGAQRDDLFSETALLELNVLGTQPQVLLSGVPSALKLPYTYAILAYLALEPRRNRHEITADLWGDHDGAKAGNSFRQALMEIRRVLGPDIIVMEGAHQLPQYSISPKVAVQLDSQRVLQLVARGEIPAAVSAYTGPFLGRLPETDWLEMQRDALKQSLTNALHAELRQAQLRGEERRVVVLASAILEIDPDDFEVEDLRLETAQRVSSPVEYARFESQKKRRLN</sequence>